<accession>A0A855XI68</accession>
<evidence type="ECO:0000313" key="1">
    <source>
        <dbReference type="EMBL" id="PWT43144.1"/>
    </source>
</evidence>
<comment type="caution">
    <text evidence="1">The sequence shown here is derived from an EMBL/GenBank/DDBJ whole genome shotgun (WGS) entry which is preliminary data.</text>
</comment>
<dbReference type="AlphaFoldDB" id="A0A855XI68"/>
<reference evidence="1 2" key="1">
    <citation type="journal article" date="2018" name="Front. Microbiol.">
        <title>Comparative Genomics of the Herbivore Gut Symbiont Lactobacillus reuteri Reveals Genetic Diversity and Lifestyle Adaptation.</title>
        <authorList>
            <person name="Zhao J."/>
        </authorList>
    </citation>
    <scope>NUCLEOTIDE SEQUENCE [LARGE SCALE GENOMIC DNA]</scope>
    <source>
        <strain evidence="1 2">LR10</strain>
    </source>
</reference>
<evidence type="ECO:0000313" key="2">
    <source>
        <dbReference type="Proteomes" id="UP000245980"/>
    </source>
</evidence>
<dbReference type="EMBL" id="QGHT01000004">
    <property type="protein sequence ID" value="PWT43144.1"/>
    <property type="molecule type" value="Genomic_DNA"/>
</dbReference>
<dbReference type="RefSeq" id="WP_109883303.1">
    <property type="nucleotide sequence ID" value="NZ_QGHP01000003.1"/>
</dbReference>
<protein>
    <submittedName>
        <fullName evidence="1">Uncharacterized protein</fullName>
    </submittedName>
</protein>
<gene>
    <name evidence="1" type="ORF">DKZ22_02005</name>
</gene>
<organism evidence="1 2">
    <name type="scientific">Limosilactobacillus reuteri</name>
    <name type="common">Lactobacillus reuteri</name>
    <dbReference type="NCBI Taxonomy" id="1598"/>
    <lineage>
        <taxon>Bacteria</taxon>
        <taxon>Bacillati</taxon>
        <taxon>Bacillota</taxon>
        <taxon>Bacilli</taxon>
        <taxon>Lactobacillales</taxon>
        <taxon>Lactobacillaceae</taxon>
        <taxon>Limosilactobacillus</taxon>
    </lineage>
</organism>
<proteinExistence type="predicted"/>
<dbReference type="Proteomes" id="UP000245980">
    <property type="component" value="Unassembled WGS sequence"/>
</dbReference>
<sequence>MELDIQLNASDRNTRETISKNFQRIQDEDTKDDGAFQKFQNDANKRMDHLDEEKATHDDVNNLRDEMYKIRDNWHDRASHIARGTDVETTKTVVEQILQEKGLI</sequence>
<name>A0A855XI68_LIMRT</name>